<dbReference type="InterPro" id="IPR029052">
    <property type="entry name" value="Metallo-depent_PP-like"/>
</dbReference>
<keyword evidence="3" id="KW-1185">Reference proteome</keyword>
<dbReference type="KEGG" id="lnu:N7U66_06880"/>
<name>A0A9E8MX60_9FLAO</name>
<dbReference type="PANTHER" id="PTHR46546">
    <property type="entry name" value="SHEWANELLA-LIKE PROTEIN PHOSPHATASE 1"/>
    <property type="match status" value="1"/>
</dbReference>
<dbReference type="Pfam" id="PF00149">
    <property type="entry name" value="Metallophos"/>
    <property type="match status" value="1"/>
</dbReference>
<proteinExistence type="predicted"/>
<dbReference type="SUPFAM" id="SSF56300">
    <property type="entry name" value="Metallo-dependent phosphatases"/>
    <property type="match status" value="1"/>
</dbReference>
<sequence length="208" mass="24169">MVHFILGNHEILNFHGDHRYNRGKYIKAAQEISQINDKKEAIKYLYSNQTELGKWLATKNVIEKIGDYLFVHGGLSPELLDYELDLSTINNMVRFRFSGLKDPNDTLVNFLYSSKGPFWYRGLVMNRYTYSKISLLELEEILSYYDVQKIVIGHTPVETISTDFNGKVIKIDVRHGTKSFPGRTKGLLIENCEEFVIDAYGTKRRLQY</sequence>
<dbReference type="Proteomes" id="UP001164705">
    <property type="component" value="Chromosome"/>
</dbReference>
<accession>A0A9E8MX60</accession>
<evidence type="ECO:0000259" key="1">
    <source>
        <dbReference type="Pfam" id="PF00149"/>
    </source>
</evidence>
<dbReference type="EMBL" id="CP113088">
    <property type="protein sequence ID" value="WAC03283.1"/>
    <property type="molecule type" value="Genomic_DNA"/>
</dbReference>
<reference evidence="2" key="1">
    <citation type="submission" date="2022-11" db="EMBL/GenBank/DDBJ databases">
        <title>Lacinutrix neustonica HL-RS19T sp. nov., isolated from the surface microlayer sample of brackish Lake Shihwa.</title>
        <authorList>
            <person name="Choi J.Y."/>
            <person name="Hwang C.Y."/>
        </authorList>
    </citation>
    <scope>NUCLEOTIDE SEQUENCE</scope>
    <source>
        <strain evidence="2">HL-RS19</strain>
    </source>
</reference>
<organism evidence="2 3">
    <name type="scientific">Lacinutrix neustonica</name>
    <dbReference type="NCBI Taxonomy" id="2980107"/>
    <lineage>
        <taxon>Bacteria</taxon>
        <taxon>Pseudomonadati</taxon>
        <taxon>Bacteroidota</taxon>
        <taxon>Flavobacteriia</taxon>
        <taxon>Flavobacteriales</taxon>
        <taxon>Flavobacteriaceae</taxon>
        <taxon>Lacinutrix</taxon>
    </lineage>
</organism>
<dbReference type="AlphaFoldDB" id="A0A9E8MX60"/>
<dbReference type="Gene3D" id="3.60.21.10">
    <property type="match status" value="1"/>
</dbReference>
<dbReference type="GO" id="GO:0016787">
    <property type="term" value="F:hydrolase activity"/>
    <property type="evidence" value="ECO:0007669"/>
    <property type="project" value="InterPro"/>
</dbReference>
<evidence type="ECO:0000313" key="2">
    <source>
        <dbReference type="EMBL" id="WAC03283.1"/>
    </source>
</evidence>
<dbReference type="PANTHER" id="PTHR46546:SF4">
    <property type="entry name" value="SHEWANELLA-LIKE PROTEIN PHOSPHATASE 1"/>
    <property type="match status" value="1"/>
</dbReference>
<feature type="domain" description="Calcineurin-like phosphoesterase" evidence="1">
    <location>
        <begin position="2"/>
        <end position="157"/>
    </location>
</feature>
<evidence type="ECO:0000313" key="3">
    <source>
        <dbReference type="Proteomes" id="UP001164705"/>
    </source>
</evidence>
<protein>
    <submittedName>
        <fullName evidence="2">Metallophosphoesterase</fullName>
    </submittedName>
</protein>
<gene>
    <name evidence="2" type="ORF">N7U66_06880</name>
</gene>
<dbReference type="RefSeq" id="WP_267677861.1">
    <property type="nucleotide sequence ID" value="NZ_CP113088.1"/>
</dbReference>
<dbReference type="InterPro" id="IPR004843">
    <property type="entry name" value="Calcineurin-like_PHP"/>
</dbReference>